<dbReference type="CTD" id="20209913"/>
<keyword evidence="3" id="KW-1185">Reference proteome</keyword>
<dbReference type="EMBL" id="KB096324">
    <property type="protein sequence ID" value="ESO06470.1"/>
    <property type="molecule type" value="Genomic_DNA"/>
</dbReference>
<dbReference type="GeneID" id="20209913"/>
<dbReference type="eggNOG" id="ENOG502S1NK">
    <property type="taxonomic scope" value="Eukaryota"/>
</dbReference>
<dbReference type="PANTHER" id="PTHR39369">
    <property type="entry name" value="LIN-24 (TWENTY-FOUR) LIKE"/>
    <property type="match status" value="1"/>
</dbReference>
<proteinExistence type="predicted"/>
<gene>
    <name evidence="2" type="primary">20209913</name>
    <name evidence="1" type="ORF">HELRODRAFT_184932</name>
</gene>
<dbReference type="KEGG" id="hro:HELRODRAFT_184932"/>
<reference evidence="1 3" key="2">
    <citation type="journal article" date="2013" name="Nature">
        <title>Insights into bilaterian evolution from three spiralian genomes.</title>
        <authorList>
            <person name="Simakov O."/>
            <person name="Marletaz F."/>
            <person name="Cho S.J."/>
            <person name="Edsinger-Gonzales E."/>
            <person name="Havlak P."/>
            <person name="Hellsten U."/>
            <person name="Kuo D.H."/>
            <person name="Larsson T."/>
            <person name="Lv J."/>
            <person name="Arendt D."/>
            <person name="Savage R."/>
            <person name="Osoegawa K."/>
            <person name="de Jong P."/>
            <person name="Grimwood J."/>
            <person name="Chapman J.A."/>
            <person name="Shapiro H."/>
            <person name="Aerts A."/>
            <person name="Otillar R.P."/>
            <person name="Terry A.Y."/>
            <person name="Boore J.L."/>
            <person name="Grigoriev I.V."/>
            <person name="Lindberg D.R."/>
            <person name="Seaver E.C."/>
            <person name="Weisblat D.A."/>
            <person name="Putnam N.H."/>
            <person name="Rokhsar D.S."/>
        </authorList>
    </citation>
    <scope>NUCLEOTIDE SEQUENCE</scope>
</reference>
<name>T1FM64_HELRO</name>
<dbReference type="OrthoDB" id="9977517at2759"/>
<dbReference type="OMA" id="FEEEITW"/>
<dbReference type="Proteomes" id="UP000015101">
    <property type="component" value="Unassembled WGS sequence"/>
</dbReference>
<dbReference type="PANTHER" id="PTHR39369:SF6">
    <property type="entry name" value="LIN-24 (TWENTY-FOUR) LIKE"/>
    <property type="match status" value="1"/>
</dbReference>
<reference evidence="3" key="1">
    <citation type="submission" date="2012-12" db="EMBL/GenBank/DDBJ databases">
        <authorList>
            <person name="Hellsten U."/>
            <person name="Grimwood J."/>
            <person name="Chapman J.A."/>
            <person name="Shapiro H."/>
            <person name="Aerts A."/>
            <person name="Otillar R.P."/>
            <person name="Terry A.Y."/>
            <person name="Boore J.L."/>
            <person name="Simakov O."/>
            <person name="Marletaz F."/>
            <person name="Cho S.-J."/>
            <person name="Edsinger-Gonzales E."/>
            <person name="Havlak P."/>
            <person name="Kuo D.-H."/>
            <person name="Larsson T."/>
            <person name="Lv J."/>
            <person name="Arendt D."/>
            <person name="Savage R."/>
            <person name="Osoegawa K."/>
            <person name="de Jong P."/>
            <person name="Lindberg D.R."/>
            <person name="Seaver E.C."/>
            <person name="Weisblat D.A."/>
            <person name="Putnam N.H."/>
            <person name="Grigoriev I.V."/>
            <person name="Rokhsar D.S."/>
        </authorList>
    </citation>
    <scope>NUCLEOTIDE SEQUENCE</scope>
</reference>
<dbReference type="Gene3D" id="2.170.15.10">
    <property type="entry name" value="Proaerolysin, chain A, domain 3"/>
    <property type="match status" value="1"/>
</dbReference>
<evidence type="ECO:0000313" key="3">
    <source>
        <dbReference type="Proteomes" id="UP000015101"/>
    </source>
</evidence>
<dbReference type="AlphaFoldDB" id="T1FM64"/>
<evidence type="ECO:0000313" key="1">
    <source>
        <dbReference type="EMBL" id="ESO06470.1"/>
    </source>
</evidence>
<dbReference type="EnsemblMetazoa" id="HelroT184932">
    <property type="protein sequence ID" value="HelroP184932"/>
    <property type="gene ID" value="HelroG184932"/>
</dbReference>
<sequence length="288" mass="32983">MSRAKTVDFEEAILNWAEREYDRTATRNERKLKEKQRKTSTKYINIVMDWSKVRIIDETKWPTLKDLTVEASASAATSLLQETADDSKKPTMSVLFHTCFTNNTDDNQEYTMRTEKTTRSSLCTEVETGYTKGIEMAVKLTTPCQIFESNVGFKREFSLNKVEGDTFEEEITWGVESVIQVKPKHVAEAFLVINEKKLSGEFEIVSRMKGFIYVTYHNIKDNNSMIKATGHELGAIVKEHLDREKRKGRDFTGIVEVEDDGTVVTRTTGTCNFRYGVKQETIVSQKPL</sequence>
<evidence type="ECO:0000313" key="2">
    <source>
        <dbReference type="EnsemblMetazoa" id="HelroP184932"/>
    </source>
</evidence>
<protein>
    <submittedName>
        <fullName evidence="1 2">Uncharacterized protein</fullName>
    </submittedName>
</protein>
<organism evidence="2 3">
    <name type="scientific">Helobdella robusta</name>
    <name type="common">Californian leech</name>
    <dbReference type="NCBI Taxonomy" id="6412"/>
    <lineage>
        <taxon>Eukaryota</taxon>
        <taxon>Metazoa</taxon>
        <taxon>Spiralia</taxon>
        <taxon>Lophotrochozoa</taxon>
        <taxon>Annelida</taxon>
        <taxon>Clitellata</taxon>
        <taxon>Hirudinea</taxon>
        <taxon>Rhynchobdellida</taxon>
        <taxon>Glossiphoniidae</taxon>
        <taxon>Helobdella</taxon>
    </lineage>
</organism>
<dbReference type="SUPFAM" id="SSF56973">
    <property type="entry name" value="Aerolisin/ETX pore-forming domain"/>
    <property type="match status" value="1"/>
</dbReference>
<reference evidence="2" key="3">
    <citation type="submission" date="2015-06" db="UniProtKB">
        <authorList>
            <consortium name="EnsemblMetazoa"/>
        </authorList>
    </citation>
    <scope>IDENTIFICATION</scope>
</reference>
<accession>T1FM64</accession>
<dbReference type="EMBL" id="AMQM01000638">
    <property type="status" value="NOT_ANNOTATED_CDS"/>
    <property type="molecule type" value="Genomic_DNA"/>
</dbReference>
<dbReference type="InParanoid" id="T1FM64"/>
<dbReference type="CDD" id="cd20237">
    <property type="entry name" value="PFM_LIN24-like"/>
    <property type="match status" value="1"/>
</dbReference>
<dbReference type="HOGENOM" id="CLU_064578_0_0_1"/>
<dbReference type="RefSeq" id="XP_009015838.1">
    <property type="nucleotide sequence ID" value="XM_009017590.1"/>
</dbReference>